<dbReference type="OrthoDB" id="9787283at2"/>
<dbReference type="SUPFAM" id="SSF53850">
    <property type="entry name" value="Periplasmic binding protein-like II"/>
    <property type="match status" value="1"/>
</dbReference>
<proteinExistence type="predicted"/>
<keyword evidence="1" id="KW-1003">Cell membrane</keyword>
<dbReference type="PANTHER" id="PTHR43649">
    <property type="entry name" value="ARABINOSE-BINDING PROTEIN-RELATED"/>
    <property type="match status" value="1"/>
</dbReference>
<reference evidence="6 7" key="1">
    <citation type="submission" date="2017-03" db="EMBL/GenBank/DDBJ databases">
        <title>Isolation of Levoglucosan Utilizing Bacteria.</title>
        <authorList>
            <person name="Arya A.S."/>
        </authorList>
    </citation>
    <scope>NUCLEOTIDE SEQUENCE [LARGE SCALE GENOMIC DNA]</scope>
    <source>
        <strain evidence="6 7">MEC069</strain>
    </source>
</reference>
<dbReference type="PANTHER" id="PTHR43649:SF33">
    <property type="entry name" value="POLYGALACTURONAN_RHAMNOGALACTURONAN-BINDING PROTEIN YTCQ"/>
    <property type="match status" value="1"/>
</dbReference>
<evidence type="ECO:0000256" key="2">
    <source>
        <dbReference type="ARBA" id="ARBA00022729"/>
    </source>
</evidence>
<keyword evidence="7" id="KW-1185">Reference proteome</keyword>
<dbReference type="InterPro" id="IPR050490">
    <property type="entry name" value="Bact_solute-bd_prot1"/>
</dbReference>
<evidence type="ECO:0000256" key="1">
    <source>
        <dbReference type="ARBA" id="ARBA00022475"/>
    </source>
</evidence>
<keyword evidence="4" id="KW-0564">Palmitate</keyword>
<keyword evidence="5" id="KW-0449">Lipoprotein</keyword>
<evidence type="ECO:0000256" key="4">
    <source>
        <dbReference type="ARBA" id="ARBA00023139"/>
    </source>
</evidence>
<evidence type="ECO:0000256" key="3">
    <source>
        <dbReference type="ARBA" id="ARBA00023136"/>
    </source>
</evidence>
<evidence type="ECO:0000256" key="5">
    <source>
        <dbReference type="ARBA" id="ARBA00023288"/>
    </source>
</evidence>
<protein>
    <submittedName>
        <fullName evidence="6">ABC transporter substrate-binding protein</fullName>
    </submittedName>
</protein>
<keyword evidence="3" id="KW-0472">Membrane</keyword>
<gene>
    <name evidence="6" type="ORF">B5M42_16070</name>
</gene>
<dbReference type="Proteomes" id="UP000298246">
    <property type="component" value="Unassembled WGS sequence"/>
</dbReference>
<sequence>MSLGIMGGPKTPNSWAEKQLEQVLAAKLNRPVDVVPVFYPDWSQMNTKINLLMSDASQRPNILWTGDTKEYPKWIQAGLVQDITPSLQKYGKEILNYYSKNTMFYHWSPQDGGKIYRLPGDVPEAGSMTTLLRKDWLDKLGLKPPKTLDEYIEVLRAFTNKDPDGNGKKDTYGFTGDNYYRSLIPFFYAYGVDPDNFMKMPDGSVKFGSTLPQVKTVLQILQGLYKEGVIDPRMSTTANSDNTKVDEIVVSGKVGSLYRFVSYLNPTYPATLSFKANNPDGEWMAIDPVTGPDGFGADQPDPQIGWCYLLVTNTGKADDAIQVLNEMATPETFALLNYGKEGEHYKIENGEFKALINPEQANKLGLENFDWYVKRKDQANLKNTPEVMKLYEHNISTTKPMRDKIYFSKSIDRPAWDQYITDIKKVREETFWGIITGNKPLSAFDDFIAKYDKLGGKAIDEEANKMYRLEENERKQYDAWYEQQIVPYLK</sequence>
<organism evidence="6 7">
    <name type="scientific">Paenibacillus athensensis</name>
    <dbReference type="NCBI Taxonomy" id="1967502"/>
    <lineage>
        <taxon>Bacteria</taxon>
        <taxon>Bacillati</taxon>
        <taxon>Bacillota</taxon>
        <taxon>Bacilli</taxon>
        <taxon>Bacillales</taxon>
        <taxon>Paenibacillaceae</taxon>
        <taxon>Paenibacillus</taxon>
    </lineage>
</organism>
<dbReference type="InterPro" id="IPR006059">
    <property type="entry name" value="SBP"/>
</dbReference>
<name>A0A4Y8PYN6_9BACL</name>
<keyword evidence="2" id="KW-0732">Signal</keyword>
<dbReference type="Pfam" id="PF13416">
    <property type="entry name" value="SBP_bac_8"/>
    <property type="match status" value="1"/>
</dbReference>
<dbReference type="AlphaFoldDB" id="A0A4Y8PYN6"/>
<evidence type="ECO:0000313" key="7">
    <source>
        <dbReference type="Proteomes" id="UP000298246"/>
    </source>
</evidence>
<dbReference type="Gene3D" id="3.40.190.10">
    <property type="entry name" value="Periplasmic binding protein-like II"/>
    <property type="match status" value="2"/>
</dbReference>
<dbReference type="EMBL" id="MYFO01000022">
    <property type="protein sequence ID" value="TFE85970.1"/>
    <property type="molecule type" value="Genomic_DNA"/>
</dbReference>
<comment type="caution">
    <text evidence="6">The sequence shown here is derived from an EMBL/GenBank/DDBJ whole genome shotgun (WGS) entry which is preliminary data.</text>
</comment>
<evidence type="ECO:0000313" key="6">
    <source>
        <dbReference type="EMBL" id="TFE85970.1"/>
    </source>
</evidence>
<accession>A0A4Y8PYN6</accession>